<dbReference type="Pfam" id="PF09837">
    <property type="entry name" value="DUF2064"/>
    <property type="match status" value="1"/>
</dbReference>
<dbReference type="PANTHER" id="PTHR36529:SF1">
    <property type="entry name" value="GLYCOSYLTRANSFERASE"/>
    <property type="match status" value="1"/>
</dbReference>
<gene>
    <name evidence="2" type="primary">cofC</name>
    <name evidence="2" type="ORF">Pan14r_31070</name>
</gene>
<accession>A0A5C5Y769</accession>
<name>A0A5C5Y769_9PLAN</name>
<dbReference type="PANTHER" id="PTHR36529">
    <property type="entry name" value="SLL1095 PROTEIN"/>
    <property type="match status" value="1"/>
</dbReference>
<keyword evidence="3" id="KW-1185">Reference proteome</keyword>
<dbReference type="Gene3D" id="3.90.550.10">
    <property type="entry name" value="Spore Coat Polysaccharide Biosynthesis Protein SpsA, Chain A"/>
    <property type="match status" value="1"/>
</dbReference>
<feature type="region of interest" description="Disordered" evidence="1">
    <location>
        <begin position="137"/>
        <end position="163"/>
    </location>
</feature>
<evidence type="ECO:0000256" key="1">
    <source>
        <dbReference type="SAM" id="MobiDB-lite"/>
    </source>
</evidence>
<reference evidence="2 3" key="1">
    <citation type="submission" date="2019-02" db="EMBL/GenBank/DDBJ databases">
        <title>Deep-cultivation of Planctomycetes and their phenomic and genomic characterization uncovers novel biology.</title>
        <authorList>
            <person name="Wiegand S."/>
            <person name="Jogler M."/>
            <person name="Boedeker C."/>
            <person name="Pinto D."/>
            <person name="Vollmers J."/>
            <person name="Rivas-Marin E."/>
            <person name="Kohn T."/>
            <person name="Peeters S.H."/>
            <person name="Heuer A."/>
            <person name="Rast P."/>
            <person name="Oberbeckmann S."/>
            <person name="Bunk B."/>
            <person name="Jeske O."/>
            <person name="Meyerdierks A."/>
            <person name="Storesund J.E."/>
            <person name="Kallscheuer N."/>
            <person name="Luecker S."/>
            <person name="Lage O.M."/>
            <person name="Pohl T."/>
            <person name="Merkel B.J."/>
            <person name="Hornburger P."/>
            <person name="Mueller R.-W."/>
            <person name="Bruemmer F."/>
            <person name="Labrenz M."/>
            <person name="Spormann A.M."/>
            <person name="Op Den Camp H."/>
            <person name="Overmann J."/>
            <person name="Amann R."/>
            <person name="Jetten M.S.M."/>
            <person name="Mascher T."/>
            <person name="Medema M.H."/>
            <person name="Devos D.P."/>
            <person name="Kaster A.-K."/>
            <person name="Ovreas L."/>
            <person name="Rohde M."/>
            <person name="Galperin M.Y."/>
            <person name="Jogler C."/>
        </authorList>
    </citation>
    <scope>NUCLEOTIDE SEQUENCE [LARGE SCALE GENOMIC DNA]</scope>
    <source>
        <strain evidence="2 3">Pan14r</strain>
    </source>
</reference>
<keyword evidence="2" id="KW-0808">Transferase</keyword>
<dbReference type="Proteomes" id="UP000317238">
    <property type="component" value="Unassembled WGS sequence"/>
</dbReference>
<keyword evidence="2" id="KW-0548">Nucleotidyltransferase</keyword>
<dbReference type="InterPro" id="IPR029044">
    <property type="entry name" value="Nucleotide-diphossugar_trans"/>
</dbReference>
<dbReference type="AlphaFoldDB" id="A0A5C5Y769"/>
<dbReference type="RefSeq" id="WP_197203691.1">
    <property type="nucleotide sequence ID" value="NZ_SJPL01000001.1"/>
</dbReference>
<dbReference type="SUPFAM" id="SSF53448">
    <property type="entry name" value="Nucleotide-diphospho-sugar transferases"/>
    <property type="match status" value="2"/>
</dbReference>
<dbReference type="EMBL" id="SJPL01000001">
    <property type="protein sequence ID" value="TWT70799.1"/>
    <property type="molecule type" value="Genomic_DNA"/>
</dbReference>
<evidence type="ECO:0000313" key="3">
    <source>
        <dbReference type="Proteomes" id="UP000317238"/>
    </source>
</evidence>
<dbReference type="EC" id="2.7.7.68" evidence="2"/>
<evidence type="ECO:0000313" key="2">
    <source>
        <dbReference type="EMBL" id="TWT70799.1"/>
    </source>
</evidence>
<comment type="caution">
    <text evidence="2">The sequence shown here is derived from an EMBL/GenBank/DDBJ whole genome shotgun (WGS) entry which is preliminary data.</text>
</comment>
<proteinExistence type="predicted"/>
<sequence>MTRDSFPDDAPTSDTVTLGRIRLGMFAKYWTPGNVKTRLASDLGDDVAANVYKTFFEHLCHSLGSRFRPSDQQSLANLSRSIVFSPATMLDQAMQSIGGPWDWTTQQGDDLGERMRHWFYEAADGFDSGDAADRPFLLKDASGADGPDQAQPTDRSVPHGTPPSDAVLVIGSDCPTVSHHTIRKAIDHLGRNDLVIGPASDGGYYLLGIRTEALTRCDSLFANIPWSSDKVLSLTLRNANQNGLAIGMLELKDDVDTIEDLNRLRDQLRTTKRTELHGLRQRLDQLLPPHSPV</sequence>
<dbReference type="GO" id="GO:0043814">
    <property type="term" value="F:phospholactate guanylyltransferase activity"/>
    <property type="evidence" value="ECO:0007669"/>
    <property type="project" value="UniProtKB-EC"/>
</dbReference>
<dbReference type="InterPro" id="IPR018641">
    <property type="entry name" value="Trfase_1_rSAM/seldom-assoc"/>
</dbReference>
<protein>
    <submittedName>
        <fullName evidence="2">2-phospho-L-lactate guanylyltransferase</fullName>
        <ecNumber evidence="2">2.7.7.68</ecNumber>
    </submittedName>
</protein>
<organism evidence="2 3">
    <name type="scientific">Crateriforma conspicua</name>
    <dbReference type="NCBI Taxonomy" id="2527996"/>
    <lineage>
        <taxon>Bacteria</taxon>
        <taxon>Pseudomonadati</taxon>
        <taxon>Planctomycetota</taxon>
        <taxon>Planctomycetia</taxon>
        <taxon>Planctomycetales</taxon>
        <taxon>Planctomycetaceae</taxon>
        <taxon>Crateriforma</taxon>
    </lineage>
</organism>